<comment type="caution">
    <text evidence="1">The sequence shown here is derived from an EMBL/GenBank/DDBJ whole genome shotgun (WGS) entry which is preliminary data.</text>
</comment>
<dbReference type="EMBL" id="MU393429">
    <property type="protein sequence ID" value="KAI4869631.1"/>
    <property type="molecule type" value="Genomic_DNA"/>
</dbReference>
<gene>
    <name evidence="1" type="ORF">F4820DRAFT_385315</name>
</gene>
<protein>
    <submittedName>
        <fullName evidence="1">Uncharacterized protein</fullName>
    </submittedName>
</protein>
<reference evidence="1 2" key="1">
    <citation type="journal article" date="2022" name="New Phytol.">
        <title>Ecological generalism drives hyperdiversity of secondary metabolite gene clusters in xylarialean endophytes.</title>
        <authorList>
            <person name="Franco M.E.E."/>
            <person name="Wisecaver J.H."/>
            <person name="Arnold A.E."/>
            <person name="Ju Y.M."/>
            <person name="Slot J.C."/>
            <person name="Ahrendt S."/>
            <person name="Moore L.P."/>
            <person name="Eastman K.E."/>
            <person name="Scott K."/>
            <person name="Konkel Z."/>
            <person name="Mondo S.J."/>
            <person name="Kuo A."/>
            <person name="Hayes R.D."/>
            <person name="Haridas S."/>
            <person name="Andreopoulos B."/>
            <person name="Riley R."/>
            <person name="LaButti K."/>
            <person name="Pangilinan J."/>
            <person name="Lipzen A."/>
            <person name="Amirebrahimi M."/>
            <person name="Yan J."/>
            <person name="Adam C."/>
            <person name="Keymanesh K."/>
            <person name="Ng V."/>
            <person name="Louie K."/>
            <person name="Northen T."/>
            <person name="Drula E."/>
            <person name="Henrissat B."/>
            <person name="Hsieh H.M."/>
            <person name="Youens-Clark K."/>
            <person name="Lutzoni F."/>
            <person name="Miadlikowska J."/>
            <person name="Eastwood D.C."/>
            <person name="Hamelin R.C."/>
            <person name="Grigoriev I.V."/>
            <person name="U'Ren J.M."/>
        </authorList>
    </citation>
    <scope>NUCLEOTIDE SEQUENCE [LARGE SCALE GENOMIC DNA]</scope>
    <source>
        <strain evidence="1 2">CBS 119005</strain>
    </source>
</reference>
<name>A0ACB9ZDF8_9PEZI</name>
<evidence type="ECO:0000313" key="2">
    <source>
        <dbReference type="Proteomes" id="UP001497700"/>
    </source>
</evidence>
<organism evidence="1 2">
    <name type="scientific">Hypoxylon rubiginosum</name>
    <dbReference type="NCBI Taxonomy" id="110542"/>
    <lineage>
        <taxon>Eukaryota</taxon>
        <taxon>Fungi</taxon>
        <taxon>Dikarya</taxon>
        <taxon>Ascomycota</taxon>
        <taxon>Pezizomycotina</taxon>
        <taxon>Sordariomycetes</taxon>
        <taxon>Xylariomycetidae</taxon>
        <taxon>Xylariales</taxon>
        <taxon>Hypoxylaceae</taxon>
        <taxon>Hypoxylon</taxon>
    </lineage>
</organism>
<evidence type="ECO:0000313" key="1">
    <source>
        <dbReference type="EMBL" id="KAI4869631.1"/>
    </source>
</evidence>
<dbReference type="Proteomes" id="UP001497700">
    <property type="component" value="Unassembled WGS sequence"/>
</dbReference>
<accession>A0ACB9ZDF8</accession>
<sequence length="354" mass="38275">MAMSKRTTFTTISPLPPGITREVVVEFLHNHVEMIDLNPLVIERHPISPPAHAPPEEQRCVWWSMTDKISYLPGGVATGDITYSAAFNDLPTGVQTHVYAPMGTDIRERWTLNGNLPGEPPEPVELGIGAPRQGLYLREDVELRCNFVMSSFVKKTLKKAHGTLVERLVQKSRLASAAAAAPTNPIRGPGLAVATGHNHHHRATSSIHSSSGGAHSNRSSSNHSPYPTAPSQYAPPYQPQPQPQPPRAASGSPLYGRTTATTPPGSSASYGQSHGHRHSPAPSTGSNGFVPEPLRVNRARGSSGQYGQYGQPYNQNQGQGQQGQQHQQQHQQGQNGAWANEKYARDPFTAELEG</sequence>
<keyword evidence="2" id="KW-1185">Reference proteome</keyword>
<proteinExistence type="predicted"/>